<feature type="transmembrane region" description="Helical" evidence="2">
    <location>
        <begin position="78"/>
        <end position="98"/>
    </location>
</feature>
<organism evidence="3 4">
    <name type="scientific">Micromonospora saelicesensis</name>
    <dbReference type="NCBI Taxonomy" id="285676"/>
    <lineage>
        <taxon>Bacteria</taxon>
        <taxon>Bacillati</taxon>
        <taxon>Actinomycetota</taxon>
        <taxon>Actinomycetes</taxon>
        <taxon>Micromonosporales</taxon>
        <taxon>Micromonosporaceae</taxon>
        <taxon>Micromonospora</taxon>
    </lineage>
</organism>
<name>A0A1C4V2Q0_9ACTN</name>
<evidence type="ECO:0008006" key="5">
    <source>
        <dbReference type="Google" id="ProtNLM"/>
    </source>
</evidence>
<accession>A0A1C4V2Q0</accession>
<keyword evidence="2" id="KW-0812">Transmembrane</keyword>
<reference evidence="3 4" key="1">
    <citation type="submission" date="2016-06" db="EMBL/GenBank/DDBJ databases">
        <authorList>
            <person name="Kjaerup R.B."/>
            <person name="Dalgaard T.S."/>
            <person name="Juul-Madsen H.R."/>
        </authorList>
    </citation>
    <scope>NUCLEOTIDE SEQUENCE [LARGE SCALE GENOMIC DNA]</scope>
    <source>
        <strain evidence="3 4">DSM 44871</strain>
    </source>
</reference>
<keyword evidence="2" id="KW-1133">Transmembrane helix</keyword>
<evidence type="ECO:0000313" key="3">
    <source>
        <dbReference type="EMBL" id="SCE78338.1"/>
    </source>
</evidence>
<gene>
    <name evidence="3" type="ORF">GA0070561_1613</name>
</gene>
<evidence type="ECO:0000313" key="4">
    <source>
        <dbReference type="Proteomes" id="UP000198864"/>
    </source>
</evidence>
<feature type="transmembrane region" description="Helical" evidence="2">
    <location>
        <begin position="49"/>
        <end position="66"/>
    </location>
</feature>
<evidence type="ECO:0000256" key="2">
    <source>
        <dbReference type="SAM" id="Phobius"/>
    </source>
</evidence>
<proteinExistence type="predicted"/>
<protein>
    <recommendedName>
        <fullName evidence="5">DUF2637 domain-containing protein</fullName>
    </recommendedName>
</protein>
<keyword evidence="2" id="KW-0472">Membrane</keyword>
<feature type="transmembrane region" description="Helical" evidence="2">
    <location>
        <begin position="104"/>
        <end position="123"/>
    </location>
</feature>
<dbReference type="AlphaFoldDB" id="A0A1C4V2Q0"/>
<evidence type="ECO:0000256" key="1">
    <source>
        <dbReference type="SAM" id="MobiDB-lite"/>
    </source>
</evidence>
<feature type="region of interest" description="Disordered" evidence="1">
    <location>
        <begin position="231"/>
        <end position="250"/>
    </location>
</feature>
<sequence>MNRTERAEGALLVLILLVVGAAAGWASFSHVHAWTMANSPDGTPNAFGWVNACVSELVPVASLLEIRRRRRAGSPTGYPLALLVGAACLSLAAQLAVANPGVSGWLLSAVPALAFMALVKLVFARTPAAPAQPLAPVPVPAPAPVLVTVPASAPPMPRPRPRPPVIPPGVRTLPVVARGGTRPTTPDPVAAPPTTAARVSAVLAETPEATPAQIAARLGVSERTVRRYLPADTVPTRRRRPAKPPALATV</sequence>
<dbReference type="EMBL" id="FMCR01000001">
    <property type="protein sequence ID" value="SCE78338.1"/>
    <property type="molecule type" value="Genomic_DNA"/>
</dbReference>
<dbReference type="RefSeq" id="WP_208603689.1">
    <property type="nucleotide sequence ID" value="NZ_FMCR01000001.1"/>
</dbReference>
<dbReference type="STRING" id="285676.GA0070561_1613"/>
<dbReference type="Proteomes" id="UP000198864">
    <property type="component" value="Unassembled WGS sequence"/>
</dbReference>